<comment type="caution">
    <text evidence="1">The sequence shown here is derived from an EMBL/GenBank/DDBJ whole genome shotgun (WGS) entry which is preliminary data.</text>
</comment>
<evidence type="ECO:0008006" key="2">
    <source>
        <dbReference type="Google" id="ProtNLM"/>
    </source>
</evidence>
<dbReference type="InterPro" id="IPR012337">
    <property type="entry name" value="RNaseH-like_sf"/>
</dbReference>
<evidence type="ECO:0000313" key="1">
    <source>
        <dbReference type="EMBL" id="KAA6339744.1"/>
    </source>
</evidence>
<name>A0A5J4S0Z3_9ZZZZ</name>
<reference evidence="1" key="1">
    <citation type="submission" date="2019-03" db="EMBL/GenBank/DDBJ databases">
        <title>Single cell metagenomics reveals metabolic interactions within the superorganism composed of flagellate Streblomastix strix and complex community of Bacteroidetes bacteria on its surface.</title>
        <authorList>
            <person name="Treitli S.C."/>
            <person name="Kolisko M."/>
            <person name="Husnik F."/>
            <person name="Keeling P."/>
            <person name="Hampl V."/>
        </authorList>
    </citation>
    <scope>NUCLEOTIDE SEQUENCE</scope>
    <source>
        <strain evidence="1">STM</strain>
    </source>
</reference>
<dbReference type="AlphaFoldDB" id="A0A5J4S0Z3"/>
<proteinExistence type="predicted"/>
<gene>
    <name evidence="1" type="ORF">EZS27_012342</name>
</gene>
<dbReference type="SUPFAM" id="SSF53098">
    <property type="entry name" value="Ribonuclease H-like"/>
    <property type="match status" value="1"/>
</dbReference>
<dbReference type="Gene3D" id="3.30.420.10">
    <property type="entry name" value="Ribonuclease H-like superfamily/Ribonuclease H"/>
    <property type="match status" value="1"/>
</dbReference>
<sequence length="685" mass="78925">MQIYGKIQCVTYKELVGGGILSESNYYKYVRNNKISLLQRGGNGRKVLIDYRSLPESVRRAYDDKYSATHSQIKEQLMATVVRSDDSARIFYRDHRLSNGKPLSKEQQAEYLLNAQVMNEMVKTEQSARALHNQCGYPSLPEIWGIVLGTCEKLRQTYSHTLPLSNGRLRQKYNAYKKESYGVLISRKCGNQNTRKVGSSEARLLLKLKRSRMPVYTDAQIFDEFNRQAGECGFKELKSPNSVRNFLYDPSVMPLWYGAVHGELEWKKKFSHLLKTELPATRDALWYGDGTKLNLYYRDEHNKMRTISVYEVMDAYSETLLGYDIAPTEGFECQYRAYRMAVETSKARPYEIVTDNQSGHKKLAAQGLFKKIAHLYKPTAPYNASGKTIESAFGRFQQQIQHKLWYFTGQNITAKKPNSHPDLEFIEANINQLPTLEELKKKYADLRREWNEGAHPTTGISRTDMYDMSENPLSTPVTELDMIEIFWLKSPKPVTYTNSGLKISIGKQTYEYEVYDESKVRDEKFALSNIGRPFYVMYDPYDMGMVGLWQETASGLRLEGYATTKMSIHRATQERTKEENILLREQLESNKRTRAVMQLKLESFDIEEMIAAEYYGLTTPKPKGISQKDMDAYRKEYERGRIAAPVDIPQVEITDKAGDAPQSLGEYQKAVSNATTDELSFWERS</sequence>
<dbReference type="GO" id="GO:0003676">
    <property type="term" value="F:nucleic acid binding"/>
    <property type="evidence" value="ECO:0007669"/>
    <property type="project" value="InterPro"/>
</dbReference>
<protein>
    <recommendedName>
        <fullName evidence="2">Integrase catalytic domain-containing protein</fullName>
    </recommendedName>
</protein>
<organism evidence="1">
    <name type="scientific">termite gut metagenome</name>
    <dbReference type="NCBI Taxonomy" id="433724"/>
    <lineage>
        <taxon>unclassified sequences</taxon>
        <taxon>metagenomes</taxon>
        <taxon>organismal metagenomes</taxon>
    </lineage>
</organism>
<dbReference type="InterPro" id="IPR036397">
    <property type="entry name" value="RNaseH_sf"/>
</dbReference>
<accession>A0A5J4S0Z3</accession>
<dbReference type="EMBL" id="SNRY01000511">
    <property type="protein sequence ID" value="KAA6339744.1"/>
    <property type="molecule type" value="Genomic_DNA"/>
</dbReference>